<evidence type="ECO:0000256" key="4">
    <source>
        <dbReference type="ARBA" id="ARBA00023136"/>
    </source>
</evidence>
<dbReference type="Gene3D" id="1.25.40.390">
    <property type="match status" value="1"/>
</dbReference>
<sequence>MKNIKNKLIILLGLAFLLHSCQDDFLDQKNPNQLPASEFWKTTADLEGGLNAAYQSFKDEDCVSMVDENERSDIAYPSYLRPLSGKFEYYQQLFNNTSTLPNKKWGALYQGVFRANQVIEAYDRLQGTFGEAGSASELVATRIYAEARALRGWYYFMLHNSFNKGSVILFDFVPKDKTQYQQPLAPAAEVLKFYRDDLEVAKTKLLEVAAATPNTTATNTGHFSAGTCEALLGKSYLYQGEFDKAAEYFKNVIDNYGYSLMPSIGSNFTTKDEFNNESILEVNYTTALKADQISSDQLLSSSLGRQIGAGGYNGSFPASWLIMKYKNDPVDLLDPKNTGITDVYGVTRNRRFSERTSYSIALPDDTNSDFGYYGANTTAELAKFGRQQFCYWRKGTNWDIQTKDETNTSTGIAGRSAVNVRLIRLADVFLMYAECKIESGDLATAIKYINKVRKRSHVVLLGKATALENAEFNDGKTSFDEITYTNTSLTEHLRHTERPLELSFENGDMRMLDLRRWGITKARFQKLATLRYDNYNLIANGNGKHPIRYRCVIYDTGDVPDSNTTGQNIEASDLNEFELAAVNYNLDLVGYLPIPLSEINSNANLYK</sequence>
<evidence type="ECO:0000313" key="9">
    <source>
        <dbReference type="Proteomes" id="UP000244527"/>
    </source>
</evidence>
<dbReference type="Pfam" id="PF13174">
    <property type="entry name" value="TPR_6"/>
    <property type="match status" value="1"/>
</dbReference>
<evidence type="ECO:0000259" key="7">
    <source>
        <dbReference type="Pfam" id="PF14322"/>
    </source>
</evidence>
<evidence type="ECO:0008006" key="10">
    <source>
        <dbReference type="Google" id="ProtNLM"/>
    </source>
</evidence>
<keyword evidence="3" id="KW-0732">Signal</keyword>
<evidence type="ECO:0000256" key="5">
    <source>
        <dbReference type="ARBA" id="ARBA00023237"/>
    </source>
</evidence>
<dbReference type="Pfam" id="PF14322">
    <property type="entry name" value="SusD-like_3"/>
    <property type="match status" value="1"/>
</dbReference>
<proteinExistence type="inferred from homology"/>
<organism evidence="8 9">
    <name type="scientific">Flavobacterium faecale</name>
    <dbReference type="NCBI Taxonomy" id="1355330"/>
    <lineage>
        <taxon>Bacteria</taxon>
        <taxon>Pseudomonadati</taxon>
        <taxon>Bacteroidota</taxon>
        <taxon>Flavobacteriia</taxon>
        <taxon>Flavobacteriales</taxon>
        <taxon>Flavobacteriaceae</taxon>
        <taxon>Flavobacterium</taxon>
    </lineage>
</organism>
<dbReference type="InterPro" id="IPR019734">
    <property type="entry name" value="TPR_rpt"/>
</dbReference>
<keyword evidence="4" id="KW-0472">Membrane</keyword>
<dbReference type="RefSeq" id="WP_108741724.1">
    <property type="nucleotide sequence ID" value="NZ_CP020918.1"/>
</dbReference>
<evidence type="ECO:0000256" key="1">
    <source>
        <dbReference type="ARBA" id="ARBA00004442"/>
    </source>
</evidence>
<dbReference type="KEGG" id="ffa:FFWV33_15360"/>
<gene>
    <name evidence="8" type="ORF">FFWV33_15360</name>
</gene>
<dbReference type="Proteomes" id="UP000244527">
    <property type="component" value="Chromosome"/>
</dbReference>
<dbReference type="OrthoDB" id="5694214at2"/>
<protein>
    <recommendedName>
        <fullName evidence="10">RagB/SusD family nutrient uptake outer membrane protein</fullName>
    </recommendedName>
</protein>
<evidence type="ECO:0000256" key="3">
    <source>
        <dbReference type="ARBA" id="ARBA00022729"/>
    </source>
</evidence>
<dbReference type="InterPro" id="IPR033985">
    <property type="entry name" value="SusD-like_N"/>
</dbReference>
<evidence type="ECO:0000259" key="6">
    <source>
        <dbReference type="Pfam" id="PF07980"/>
    </source>
</evidence>
<keyword evidence="5" id="KW-0998">Cell outer membrane</keyword>
<dbReference type="InterPro" id="IPR011990">
    <property type="entry name" value="TPR-like_helical_dom_sf"/>
</dbReference>
<dbReference type="EMBL" id="CP020918">
    <property type="protein sequence ID" value="AWG22807.1"/>
    <property type="molecule type" value="Genomic_DNA"/>
</dbReference>
<accession>A0A2S1LGE7</accession>
<dbReference type="AlphaFoldDB" id="A0A2S1LGE7"/>
<dbReference type="SUPFAM" id="SSF48452">
    <property type="entry name" value="TPR-like"/>
    <property type="match status" value="1"/>
</dbReference>
<dbReference type="Pfam" id="PF07980">
    <property type="entry name" value="SusD_RagB"/>
    <property type="match status" value="1"/>
</dbReference>
<comment type="subcellular location">
    <subcellularLocation>
        <location evidence="1">Cell outer membrane</location>
    </subcellularLocation>
</comment>
<dbReference type="InterPro" id="IPR012944">
    <property type="entry name" value="SusD_RagB_dom"/>
</dbReference>
<feature type="domain" description="RagB/SusD" evidence="6">
    <location>
        <begin position="277"/>
        <end position="606"/>
    </location>
</feature>
<evidence type="ECO:0000313" key="8">
    <source>
        <dbReference type="EMBL" id="AWG22807.1"/>
    </source>
</evidence>
<evidence type="ECO:0000256" key="2">
    <source>
        <dbReference type="ARBA" id="ARBA00006275"/>
    </source>
</evidence>
<feature type="domain" description="SusD-like N-terminal" evidence="7">
    <location>
        <begin position="24"/>
        <end position="205"/>
    </location>
</feature>
<dbReference type="GO" id="GO:0009279">
    <property type="term" value="C:cell outer membrane"/>
    <property type="evidence" value="ECO:0007669"/>
    <property type="project" value="UniProtKB-SubCell"/>
</dbReference>
<comment type="similarity">
    <text evidence="2">Belongs to the SusD family.</text>
</comment>
<keyword evidence="9" id="KW-1185">Reference proteome</keyword>
<reference evidence="8 9" key="1">
    <citation type="submission" date="2017-04" db="EMBL/GenBank/DDBJ databases">
        <title>Compelte genome sequence of WV33.</title>
        <authorList>
            <person name="Lee P.C."/>
        </authorList>
    </citation>
    <scope>NUCLEOTIDE SEQUENCE [LARGE SCALE GENOMIC DNA]</scope>
    <source>
        <strain evidence="8 9">WV33</strain>
    </source>
</reference>
<name>A0A2S1LGE7_9FLAO</name>